<gene>
    <name evidence="2" type="primary">coaBC_32</name>
    <name evidence="2" type="ORF">SDC9_183657</name>
</gene>
<proteinExistence type="predicted"/>
<dbReference type="InterPro" id="IPR035929">
    <property type="entry name" value="CoaB-like_sf"/>
</dbReference>
<sequence length="147" mass="16684">MFNEVTKRADQFDCIIKAAAVADYTIKNPATQKVKKQENDLTLVLERTDDILAYLGQHKKENQILCGFAMETENLIENARNKCIKKNCDLVIANSINTEGTGFKTDTNKITIIRKDSIKEVDLMSKEECARIILEECFKGESYVTNN</sequence>
<dbReference type="GO" id="GO:0015937">
    <property type="term" value="P:coenzyme A biosynthetic process"/>
    <property type="evidence" value="ECO:0007669"/>
    <property type="project" value="UniProtKB-ARBA"/>
</dbReference>
<evidence type="ECO:0000259" key="1">
    <source>
        <dbReference type="Pfam" id="PF04127"/>
    </source>
</evidence>
<name>A0A645HBQ8_9ZZZZ</name>
<dbReference type="GO" id="GO:0003824">
    <property type="term" value="F:catalytic activity"/>
    <property type="evidence" value="ECO:0007669"/>
    <property type="project" value="UniProtKB-ARBA"/>
</dbReference>
<organism evidence="2">
    <name type="scientific">bioreactor metagenome</name>
    <dbReference type="NCBI Taxonomy" id="1076179"/>
    <lineage>
        <taxon>unclassified sequences</taxon>
        <taxon>metagenomes</taxon>
        <taxon>ecological metagenomes</taxon>
    </lineage>
</organism>
<dbReference type="AlphaFoldDB" id="A0A645HBQ8"/>
<dbReference type="Gene3D" id="3.40.50.10300">
    <property type="entry name" value="CoaB-like"/>
    <property type="match status" value="1"/>
</dbReference>
<comment type="caution">
    <text evidence="2">The sequence shown here is derived from an EMBL/GenBank/DDBJ whole genome shotgun (WGS) entry which is preliminary data.</text>
</comment>
<dbReference type="SUPFAM" id="SSF102645">
    <property type="entry name" value="CoaB-like"/>
    <property type="match status" value="1"/>
</dbReference>
<accession>A0A645HBQ8</accession>
<dbReference type="InterPro" id="IPR007085">
    <property type="entry name" value="DNA/pantothenate-metab_flavo_C"/>
</dbReference>
<evidence type="ECO:0000313" key="2">
    <source>
        <dbReference type="EMBL" id="MPN36150.1"/>
    </source>
</evidence>
<dbReference type="EMBL" id="VSSQ01090118">
    <property type="protein sequence ID" value="MPN36150.1"/>
    <property type="molecule type" value="Genomic_DNA"/>
</dbReference>
<protein>
    <submittedName>
        <fullName evidence="2">Coenzyme A biosynthesis bifunctional protein CoaBC</fullName>
    </submittedName>
</protein>
<reference evidence="2" key="1">
    <citation type="submission" date="2019-08" db="EMBL/GenBank/DDBJ databases">
        <authorList>
            <person name="Kucharzyk K."/>
            <person name="Murdoch R.W."/>
            <person name="Higgins S."/>
            <person name="Loffler F."/>
        </authorList>
    </citation>
    <scope>NUCLEOTIDE SEQUENCE</scope>
</reference>
<feature type="domain" description="DNA/pantothenate metabolism flavoprotein C-terminal" evidence="1">
    <location>
        <begin position="1"/>
        <end position="137"/>
    </location>
</feature>
<dbReference type="Pfam" id="PF04127">
    <property type="entry name" value="DFP"/>
    <property type="match status" value="1"/>
</dbReference>